<dbReference type="STRING" id="1544413.Clow_01556"/>
<protein>
    <submittedName>
        <fullName evidence="8">Enterobactin exporter EntS</fullName>
    </submittedName>
</protein>
<feature type="transmembrane region" description="Helical" evidence="6">
    <location>
        <begin position="43"/>
        <end position="66"/>
    </location>
</feature>
<dbReference type="GO" id="GO:0005886">
    <property type="term" value="C:plasma membrane"/>
    <property type="evidence" value="ECO:0007669"/>
    <property type="project" value="UniProtKB-SubCell"/>
</dbReference>
<evidence type="ECO:0000256" key="6">
    <source>
        <dbReference type="SAM" id="Phobius"/>
    </source>
</evidence>
<proteinExistence type="predicted"/>
<feature type="transmembrane region" description="Helical" evidence="6">
    <location>
        <begin position="354"/>
        <end position="372"/>
    </location>
</feature>
<dbReference type="Pfam" id="PF07690">
    <property type="entry name" value="MFS_1"/>
    <property type="match status" value="1"/>
</dbReference>
<gene>
    <name evidence="8" type="ORF">Clow_01556</name>
</gene>
<feature type="transmembrane region" description="Helical" evidence="6">
    <location>
        <begin position="378"/>
        <end position="399"/>
    </location>
</feature>
<dbReference type="CDD" id="cd06173">
    <property type="entry name" value="MFS_MefA_like"/>
    <property type="match status" value="1"/>
</dbReference>
<keyword evidence="4 6" id="KW-1133">Transmembrane helix</keyword>
<comment type="caution">
    <text evidence="8">The sequence shown here is derived from an EMBL/GenBank/DDBJ whole genome shotgun (WGS) entry which is preliminary data.</text>
</comment>
<dbReference type="PANTHER" id="PTHR23513">
    <property type="entry name" value="INTEGRAL MEMBRANE EFFLUX PROTEIN-RELATED"/>
    <property type="match status" value="1"/>
</dbReference>
<evidence type="ECO:0000256" key="1">
    <source>
        <dbReference type="ARBA" id="ARBA00004651"/>
    </source>
</evidence>
<feature type="domain" description="Major facilitator superfamily (MFS) profile" evidence="7">
    <location>
        <begin position="5"/>
        <end position="404"/>
    </location>
</feature>
<feature type="transmembrane region" description="Helical" evidence="6">
    <location>
        <begin position="78"/>
        <end position="98"/>
    </location>
</feature>
<keyword evidence="2" id="KW-1003">Cell membrane</keyword>
<dbReference type="InterPro" id="IPR036259">
    <property type="entry name" value="MFS_trans_sf"/>
</dbReference>
<reference evidence="8 9" key="1">
    <citation type="submission" date="2015-10" db="EMBL/GenBank/DDBJ databases">
        <title>Corynebacteirum lowii and Corynebacterium oculi species nova, derived from human clinical disease and and emended description of Corynebacterium mastiditis.</title>
        <authorList>
            <person name="Bernard K."/>
            <person name="Pacheco A.L."/>
            <person name="Mcdougall C."/>
            <person name="Burtx T."/>
            <person name="Weibe D."/>
            <person name="Tyler S."/>
            <person name="Olson A.B."/>
            <person name="Cnockaert M."/>
            <person name="Eguchi H."/>
            <person name="Kuwahara T."/>
            <person name="Nakayama-Imaohji H."/>
            <person name="Boudewijins M."/>
            <person name="Van Hoecke F."/>
            <person name="Bernier A.-M."/>
            <person name="Vandamme P."/>
        </authorList>
    </citation>
    <scope>NUCLEOTIDE SEQUENCE [LARGE SCALE GENOMIC DNA]</scope>
    <source>
        <strain evidence="8 9">NML 130206</strain>
    </source>
</reference>
<evidence type="ECO:0000313" key="8">
    <source>
        <dbReference type="EMBL" id="KQB86202.1"/>
    </source>
</evidence>
<keyword evidence="5 6" id="KW-0472">Membrane</keyword>
<feature type="transmembrane region" description="Helical" evidence="6">
    <location>
        <begin position="222"/>
        <end position="245"/>
    </location>
</feature>
<dbReference type="PATRIC" id="fig|1544413.3.peg.1558"/>
<evidence type="ECO:0000256" key="5">
    <source>
        <dbReference type="ARBA" id="ARBA00023136"/>
    </source>
</evidence>
<evidence type="ECO:0000256" key="2">
    <source>
        <dbReference type="ARBA" id="ARBA00022475"/>
    </source>
</evidence>
<keyword evidence="9" id="KW-1185">Reference proteome</keyword>
<dbReference type="Proteomes" id="UP000050488">
    <property type="component" value="Unassembled WGS sequence"/>
</dbReference>
<comment type="subcellular location">
    <subcellularLocation>
        <location evidence="1">Cell membrane</location>
        <topology evidence="1">Multi-pass membrane protein</topology>
    </subcellularLocation>
</comment>
<dbReference type="GO" id="GO:0022857">
    <property type="term" value="F:transmembrane transporter activity"/>
    <property type="evidence" value="ECO:0007669"/>
    <property type="project" value="InterPro"/>
</dbReference>
<feature type="transmembrane region" description="Helical" evidence="6">
    <location>
        <begin position="12"/>
        <end position="37"/>
    </location>
</feature>
<evidence type="ECO:0000256" key="4">
    <source>
        <dbReference type="ARBA" id="ARBA00022989"/>
    </source>
</evidence>
<dbReference type="Gene3D" id="1.20.1250.20">
    <property type="entry name" value="MFS general substrate transporter like domains"/>
    <property type="match status" value="1"/>
</dbReference>
<dbReference type="RefSeq" id="WP_082418593.1">
    <property type="nucleotide sequence ID" value="NZ_JAUSQY010000001.1"/>
</dbReference>
<feature type="transmembrane region" description="Helical" evidence="6">
    <location>
        <begin position="251"/>
        <end position="273"/>
    </location>
</feature>
<dbReference type="AlphaFoldDB" id="A0A0N8W0B1"/>
<organism evidence="8 9">
    <name type="scientific">Corynebacterium lowii</name>
    <dbReference type="NCBI Taxonomy" id="1544413"/>
    <lineage>
        <taxon>Bacteria</taxon>
        <taxon>Bacillati</taxon>
        <taxon>Actinomycetota</taxon>
        <taxon>Actinomycetes</taxon>
        <taxon>Mycobacteriales</taxon>
        <taxon>Corynebacteriaceae</taxon>
        <taxon>Corynebacterium</taxon>
    </lineage>
</organism>
<dbReference type="OrthoDB" id="9815525at2"/>
<evidence type="ECO:0000256" key="3">
    <source>
        <dbReference type="ARBA" id="ARBA00022692"/>
    </source>
</evidence>
<dbReference type="PANTHER" id="PTHR23513:SF6">
    <property type="entry name" value="MAJOR FACILITATOR SUPERFAMILY ASSOCIATED DOMAIN-CONTAINING PROTEIN"/>
    <property type="match status" value="1"/>
</dbReference>
<dbReference type="EMBL" id="LKEV01000004">
    <property type="protein sequence ID" value="KQB86202.1"/>
    <property type="molecule type" value="Genomic_DNA"/>
</dbReference>
<feature type="transmembrane region" description="Helical" evidence="6">
    <location>
        <begin position="285"/>
        <end position="305"/>
    </location>
</feature>
<dbReference type="PROSITE" id="PS50850">
    <property type="entry name" value="MFS"/>
    <property type="match status" value="1"/>
</dbReference>
<dbReference type="InterPro" id="IPR020846">
    <property type="entry name" value="MFS_dom"/>
</dbReference>
<dbReference type="SUPFAM" id="SSF103473">
    <property type="entry name" value="MFS general substrate transporter"/>
    <property type="match status" value="1"/>
</dbReference>
<name>A0A0N8W0B1_9CORY</name>
<sequence length="412" mass="43099">MMRTLRGLEGFGRFWAAHTVSVLGTNTGLIVIPLLALNVAGASVFQMGLLEAAESLAVLFFGLFIGRVADEMGGDRSIIAANLLRALLLITIPVAYVLGSVSFIHIFLVVFALGAASLLYESAMSTIVVRRFPKKAWPQVNSAVEGSNSVTEVAGPGIGGLLVQAVGAPLAVLLDVCTYLVSSFLFFLGRGAGSSRTEDSGESSGGALSGLRLVWQDKGLRAIFLSAAHFNFFAAGFSAVLTYYMVRDLGFSSALVGLASVGSGIFGVVATLVTSRLMARYPTPLLYFLSYALAGVFALLVPVAFVVEGTAVRFLLVSLGLAGWAFAIVVNLVMSETIKQHNTPETMIGQVSSAIRWGTLGVVPFGAVAGGYLGGTIGSTACLIVMCFGLIAAVTWLFIGGDMRKVDIRTLG</sequence>
<dbReference type="InterPro" id="IPR011701">
    <property type="entry name" value="MFS"/>
</dbReference>
<feature type="transmembrane region" description="Helical" evidence="6">
    <location>
        <begin position="311"/>
        <end position="333"/>
    </location>
</feature>
<accession>A0A0N8W0B1</accession>
<evidence type="ECO:0000313" key="9">
    <source>
        <dbReference type="Proteomes" id="UP000050488"/>
    </source>
</evidence>
<evidence type="ECO:0000259" key="7">
    <source>
        <dbReference type="PROSITE" id="PS50850"/>
    </source>
</evidence>
<keyword evidence="3 6" id="KW-0812">Transmembrane</keyword>